<feature type="compositionally biased region" description="Basic residues" evidence="1">
    <location>
        <begin position="69"/>
        <end position="82"/>
    </location>
</feature>
<dbReference type="HOGENOM" id="CLU_1317289_0_0_1"/>
<evidence type="ECO:0000313" key="3">
    <source>
        <dbReference type="Proteomes" id="UP000026962"/>
    </source>
</evidence>
<dbReference type="EnsemblPlants" id="OPUNC01G18900.1">
    <property type="protein sequence ID" value="OPUNC01G18900.1"/>
    <property type="gene ID" value="OPUNC01G18900"/>
</dbReference>
<feature type="region of interest" description="Disordered" evidence="1">
    <location>
        <begin position="57"/>
        <end position="82"/>
    </location>
</feature>
<dbReference type="Gramene" id="OPUNC01G18900.1">
    <property type="protein sequence ID" value="OPUNC01G18900.1"/>
    <property type="gene ID" value="OPUNC01G18900"/>
</dbReference>
<organism evidence="2">
    <name type="scientific">Oryza punctata</name>
    <name type="common">Red rice</name>
    <dbReference type="NCBI Taxonomy" id="4537"/>
    <lineage>
        <taxon>Eukaryota</taxon>
        <taxon>Viridiplantae</taxon>
        <taxon>Streptophyta</taxon>
        <taxon>Embryophyta</taxon>
        <taxon>Tracheophyta</taxon>
        <taxon>Spermatophyta</taxon>
        <taxon>Magnoliopsida</taxon>
        <taxon>Liliopsida</taxon>
        <taxon>Poales</taxon>
        <taxon>Poaceae</taxon>
        <taxon>BOP clade</taxon>
        <taxon>Oryzoideae</taxon>
        <taxon>Oryzeae</taxon>
        <taxon>Oryzinae</taxon>
        <taxon>Oryza</taxon>
    </lineage>
</organism>
<reference evidence="2" key="1">
    <citation type="submission" date="2015-04" db="UniProtKB">
        <authorList>
            <consortium name="EnsemblPlants"/>
        </authorList>
    </citation>
    <scope>IDENTIFICATION</scope>
</reference>
<evidence type="ECO:0000313" key="2">
    <source>
        <dbReference type="EnsemblPlants" id="OPUNC01G18900.1"/>
    </source>
</evidence>
<accession>A0A0E0JJR4</accession>
<evidence type="ECO:0000256" key="1">
    <source>
        <dbReference type="SAM" id="MobiDB-lite"/>
    </source>
</evidence>
<name>A0A0E0JJR4_ORYPU</name>
<protein>
    <submittedName>
        <fullName evidence="2">Uncharacterized protein</fullName>
    </submittedName>
</protein>
<dbReference type="AlphaFoldDB" id="A0A0E0JJR4"/>
<proteinExistence type="predicted"/>
<sequence length="209" mass="22682">MPGSSPAPPEQGVVDGNVMCQVTRLAEANLLASLEKGEWSMLEKMLVSVTLRARCGAASRPSTATPRARPSRGRRPPPRRFGRGLSAARAIAEHALADAEAKGDIRAAVDVNLVLAFLAARDGHFDDEALRRYEAVVREDPQHDSRPYELADMLCSVCGFAKGREAWWRSKEKLRRATRGHAALPVIRDQLMVAAALGHGNLMSPSPRG</sequence>
<dbReference type="Proteomes" id="UP000026962">
    <property type="component" value="Chromosome 1"/>
</dbReference>
<keyword evidence="3" id="KW-1185">Reference proteome</keyword>
<reference evidence="2" key="2">
    <citation type="submission" date="2018-05" db="EMBL/GenBank/DDBJ databases">
        <title>OpunRS2 (Oryza punctata Reference Sequence Version 2).</title>
        <authorList>
            <person name="Zhang J."/>
            <person name="Kudrna D."/>
            <person name="Lee S."/>
            <person name="Talag J."/>
            <person name="Welchert J."/>
            <person name="Wing R.A."/>
        </authorList>
    </citation>
    <scope>NUCLEOTIDE SEQUENCE [LARGE SCALE GENOMIC DNA]</scope>
</reference>